<reference evidence="15 16" key="1">
    <citation type="submission" date="2015-04" db="EMBL/GenBank/DDBJ databases">
        <authorList>
            <person name="Syromyatnikov M.Y."/>
            <person name="Popov V.N."/>
        </authorList>
    </citation>
    <scope>NUCLEOTIDE SEQUENCE [LARGE SCALE GENOMIC DNA]</scope>
</reference>
<evidence type="ECO:0000313" key="15">
    <source>
        <dbReference type="EMBL" id="CRK97107.1"/>
    </source>
</evidence>
<dbReference type="GO" id="GO:0003677">
    <property type="term" value="F:DNA binding"/>
    <property type="evidence" value="ECO:0007669"/>
    <property type="project" value="UniProtKB-KW"/>
</dbReference>
<organism evidence="15 16">
    <name type="scientific">Clunio marinus</name>
    <dbReference type="NCBI Taxonomy" id="568069"/>
    <lineage>
        <taxon>Eukaryota</taxon>
        <taxon>Metazoa</taxon>
        <taxon>Ecdysozoa</taxon>
        <taxon>Arthropoda</taxon>
        <taxon>Hexapoda</taxon>
        <taxon>Insecta</taxon>
        <taxon>Pterygota</taxon>
        <taxon>Neoptera</taxon>
        <taxon>Endopterygota</taxon>
        <taxon>Diptera</taxon>
        <taxon>Nematocera</taxon>
        <taxon>Chironomoidea</taxon>
        <taxon>Chironomidae</taxon>
        <taxon>Clunio</taxon>
    </lineage>
</organism>
<keyword evidence="6 12" id="KW-0862">Zinc</keyword>
<dbReference type="PANTHER" id="PTHR24379">
    <property type="entry name" value="KRAB AND ZINC FINGER DOMAIN-CONTAINING"/>
    <property type="match status" value="1"/>
</dbReference>
<keyword evidence="4" id="KW-0677">Repeat</keyword>
<dbReference type="Pfam" id="PF07776">
    <property type="entry name" value="zf-AD"/>
    <property type="match status" value="1"/>
</dbReference>
<dbReference type="Proteomes" id="UP000183832">
    <property type="component" value="Unassembled WGS sequence"/>
</dbReference>
<evidence type="ECO:0000256" key="11">
    <source>
        <dbReference type="PROSITE-ProRule" id="PRU00042"/>
    </source>
</evidence>
<evidence type="ECO:0000256" key="1">
    <source>
        <dbReference type="ARBA" id="ARBA00004123"/>
    </source>
</evidence>
<gene>
    <name evidence="15" type="ORF">CLUMA_CG010435</name>
</gene>
<feature type="domain" description="C2H2-type" evidence="13">
    <location>
        <begin position="427"/>
        <end position="454"/>
    </location>
</feature>
<evidence type="ECO:0000256" key="12">
    <source>
        <dbReference type="PROSITE-ProRule" id="PRU01263"/>
    </source>
</evidence>
<sequence length="524" mass="61945">MNNSLRLCRICLFPEGAGEHIPIFETNSEIAFKIFLCSGVKIVKTIENSIPPLICAECLRELHEAVHFRNKAIKAEKYFKKSKALENKEEFDKQFEPEVHIKLENDELNTEKIKCEPYEDDPNYEFMQNIDAIVSNPQATTVMESSFDVFSSRNTFFLYDEITERKKKSKHINVYDFEEFGTTSGVVRCRLCLKSFTSVNSHQNHMKTVHGEMRESEMEKCKYCNRYFKLKIYLNRHIARIHGKKHQKGRNDSKKKFDTIFSKADVSLYCELCKQFFTTRGSLQKHVRVKHEFVDIKDRFICDHCGSTFLIKYYLIRHIRVRHLRNFVEKKTPDQPTPCEVCGKILKNRGLLKPHMRSHKVMTADDYWYCDLCPRKFKTKGGCTWHIQQRHVLKTTFPCKQCPGVVYKGKWELKCHIKSKHTNIRDFKCEICGKGFMDKQKLQIHTRIHTGERPHACHICPQTFIHQTDLRRHIWGHTGERPYKCNQPNCGKGFMKRSELINHENRCHPPLQHQQVLPFHHYPM</sequence>
<keyword evidence="5 11" id="KW-0863">Zinc-finger</keyword>
<feature type="domain" description="C2H2-type" evidence="13">
    <location>
        <begin position="300"/>
        <end position="323"/>
    </location>
</feature>
<dbReference type="Gene3D" id="3.30.160.60">
    <property type="entry name" value="Classic Zinc Finger"/>
    <property type="match status" value="6"/>
</dbReference>
<keyword evidence="3 12" id="KW-0479">Metal-binding</keyword>
<feature type="binding site" evidence="12">
    <location>
        <position position="55"/>
    </location>
    <ligand>
        <name>Zn(2+)</name>
        <dbReference type="ChEBI" id="CHEBI:29105"/>
    </ligand>
</feature>
<feature type="domain" description="C2H2-type" evidence="13">
    <location>
        <begin position="187"/>
        <end position="215"/>
    </location>
</feature>
<dbReference type="InterPro" id="IPR012934">
    <property type="entry name" value="Znf_AD"/>
</dbReference>
<dbReference type="SUPFAM" id="SSF57667">
    <property type="entry name" value="beta-beta-alpha zinc fingers"/>
    <property type="match status" value="4"/>
</dbReference>
<feature type="binding site" evidence="12">
    <location>
        <position position="11"/>
    </location>
    <ligand>
        <name>Zn(2+)</name>
        <dbReference type="ChEBI" id="CHEBI:29105"/>
    </ligand>
</feature>
<evidence type="ECO:0000256" key="9">
    <source>
        <dbReference type="ARBA" id="ARBA00023163"/>
    </source>
</evidence>
<dbReference type="FunFam" id="3.30.160.60:FF:000176">
    <property type="entry name" value="zinc finger protein 70"/>
    <property type="match status" value="1"/>
</dbReference>
<dbReference type="PROSITE" id="PS00028">
    <property type="entry name" value="ZINC_FINGER_C2H2_1"/>
    <property type="match status" value="9"/>
</dbReference>
<feature type="domain" description="ZAD" evidence="14">
    <location>
        <begin position="6"/>
        <end position="82"/>
    </location>
</feature>
<name>A0A1J1IA64_9DIPT</name>
<dbReference type="InterPro" id="IPR013087">
    <property type="entry name" value="Znf_C2H2_type"/>
</dbReference>
<keyword evidence="10" id="KW-0539">Nucleus</keyword>
<evidence type="ECO:0000256" key="2">
    <source>
        <dbReference type="ARBA" id="ARBA00006991"/>
    </source>
</evidence>
<evidence type="ECO:0000256" key="6">
    <source>
        <dbReference type="ARBA" id="ARBA00022833"/>
    </source>
</evidence>
<feature type="domain" description="C2H2-type" evidence="13">
    <location>
        <begin position="219"/>
        <end position="247"/>
    </location>
</feature>
<dbReference type="SMART" id="SM00355">
    <property type="entry name" value="ZnF_C2H2"/>
    <property type="match status" value="10"/>
</dbReference>
<evidence type="ECO:0000256" key="10">
    <source>
        <dbReference type="ARBA" id="ARBA00023242"/>
    </source>
</evidence>
<evidence type="ECO:0000256" key="3">
    <source>
        <dbReference type="ARBA" id="ARBA00022723"/>
    </source>
</evidence>
<comment type="subcellular location">
    <subcellularLocation>
        <location evidence="1">Nucleus</location>
    </subcellularLocation>
</comment>
<keyword evidence="16" id="KW-1185">Reference proteome</keyword>
<protein>
    <submittedName>
        <fullName evidence="15">CLUMA_CG010435, isoform A</fullName>
    </submittedName>
</protein>
<dbReference type="SMART" id="SM00868">
    <property type="entry name" value="zf-AD"/>
    <property type="match status" value="1"/>
</dbReference>
<dbReference type="GO" id="GO:0005634">
    <property type="term" value="C:nucleus"/>
    <property type="evidence" value="ECO:0007669"/>
    <property type="project" value="UniProtKB-SubCell"/>
</dbReference>
<evidence type="ECO:0000259" key="14">
    <source>
        <dbReference type="PROSITE" id="PS51915"/>
    </source>
</evidence>
<evidence type="ECO:0000256" key="7">
    <source>
        <dbReference type="ARBA" id="ARBA00023015"/>
    </source>
</evidence>
<dbReference type="AlphaFoldDB" id="A0A1J1IA64"/>
<dbReference type="Pfam" id="PF00096">
    <property type="entry name" value="zf-C2H2"/>
    <property type="match status" value="3"/>
</dbReference>
<dbReference type="FunFam" id="3.30.160.60:FF:000093">
    <property type="entry name" value="zinc finger protein 668 isoform X1"/>
    <property type="match status" value="1"/>
</dbReference>
<keyword evidence="8" id="KW-0238">DNA-binding</keyword>
<dbReference type="GO" id="GO:0008270">
    <property type="term" value="F:zinc ion binding"/>
    <property type="evidence" value="ECO:0007669"/>
    <property type="project" value="UniProtKB-UniRule"/>
</dbReference>
<dbReference type="PROSITE" id="PS51915">
    <property type="entry name" value="ZAD"/>
    <property type="match status" value="1"/>
</dbReference>
<dbReference type="STRING" id="568069.A0A1J1IA64"/>
<dbReference type="PROSITE" id="PS50157">
    <property type="entry name" value="ZINC_FINGER_C2H2_2"/>
    <property type="match status" value="8"/>
</dbReference>
<dbReference type="Pfam" id="PF12874">
    <property type="entry name" value="zf-met"/>
    <property type="match status" value="2"/>
</dbReference>
<evidence type="ECO:0000256" key="5">
    <source>
        <dbReference type="ARBA" id="ARBA00022771"/>
    </source>
</evidence>
<dbReference type="Gene3D" id="3.40.1800.20">
    <property type="match status" value="1"/>
</dbReference>
<comment type="similarity">
    <text evidence="2">Belongs to the krueppel C2H2-type zinc-finger protein family.</text>
</comment>
<evidence type="ECO:0000256" key="4">
    <source>
        <dbReference type="ARBA" id="ARBA00022737"/>
    </source>
</evidence>
<keyword evidence="7" id="KW-0805">Transcription regulation</keyword>
<dbReference type="OrthoDB" id="7854697at2759"/>
<dbReference type="InterPro" id="IPR036236">
    <property type="entry name" value="Znf_C2H2_sf"/>
</dbReference>
<keyword evidence="9" id="KW-0804">Transcription</keyword>
<dbReference type="SUPFAM" id="SSF57716">
    <property type="entry name" value="Glucocorticoid receptor-like (DNA-binding domain)"/>
    <property type="match status" value="1"/>
</dbReference>
<feature type="binding site" evidence="12">
    <location>
        <position position="58"/>
    </location>
    <ligand>
        <name>Zn(2+)</name>
        <dbReference type="ChEBI" id="CHEBI:29105"/>
    </ligand>
</feature>
<feature type="domain" description="C2H2-type" evidence="13">
    <location>
        <begin position="455"/>
        <end position="482"/>
    </location>
</feature>
<feature type="binding site" evidence="12">
    <location>
        <position position="8"/>
    </location>
    <ligand>
        <name>Zn(2+)</name>
        <dbReference type="ChEBI" id="CHEBI:29105"/>
    </ligand>
</feature>
<proteinExistence type="inferred from homology"/>
<evidence type="ECO:0000256" key="8">
    <source>
        <dbReference type="ARBA" id="ARBA00023125"/>
    </source>
</evidence>
<feature type="domain" description="C2H2-type" evidence="13">
    <location>
        <begin position="268"/>
        <end position="291"/>
    </location>
</feature>
<feature type="domain" description="C2H2-type" evidence="13">
    <location>
        <begin position="483"/>
        <end position="508"/>
    </location>
</feature>
<evidence type="ECO:0000313" key="16">
    <source>
        <dbReference type="Proteomes" id="UP000183832"/>
    </source>
</evidence>
<dbReference type="EMBL" id="CVRI01000046">
    <property type="protein sequence ID" value="CRK97107.1"/>
    <property type="molecule type" value="Genomic_DNA"/>
</dbReference>
<evidence type="ECO:0000259" key="13">
    <source>
        <dbReference type="PROSITE" id="PS50157"/>
    </source>
</evidence>
<accession>A0A1J1IA64</accession>
<dbReference type="PANTHER" id="PTHR24379:SF121">
    <property type="entry name" value="C2H2-TYPE DOMAIN-CONTAINING PROTEIN"/>
    <property type="match status" value="1"/>
</dbReference>
<feature type="domain" description="C2H2-type" evidence="13">
    <location>
        <begin position="337"/>
        <end position="359"/>
    </location>
</feature>
<dbReference type="FunFam" id="3.30.160.60:FF:000100">
    <property type="entry name" value="Zinc finger 45-like"/>
    <property type="match status" value="1"/>
</dbReference>